<keyword evidence="1" id="KW-0175">Coiled coil</keyword>
<reference evidence="3 4" key="1">
    <citation type="submission" date="2019-07" db="EMBL/GenBank/DDBJ databases">
        <title>Genomics analysis of Aphanomyces spp. identifies a new class of oomycete effector associated with host adaptation.</title>
        <authorList>
            <person name="Gaulin E."/>
        </authorList>
    </citation>
    <scope>NUCLEOTIDE SEQUENCE [LARGE SCALE GENOMIC DNA]</scope>
    <source>
        <strain evidence="3 4">ATCC 201684</strain>
    </source>
</reference>
<evidence type="ECO:0000313" key="4">
    <source>
        <dbReference type="Proteomes" id="UP000481153"/>
    </source>
</evidence>
<evidence type="ECO:0008006" key="5">
    <source>
        <dbReference type="Google" id="ProtNLM"/>
    </source>
</evidence>
<dbReference type="VEuPathDB" id="FungiDB:AeMF1_001998"/>
<gene>
    <name evidence="3" type="ORF">Ae201684_012896</name>
</gene>
<dbReference type="Proteomes" id="UP000481153">
    <property type="component" value="Unassembled WGS sequence"/>
</dbReference>
<comment type="caution">
    <text evidence="3">The sequence shown here is derived from an EMBL/GenBank/DDBJ whole genome shotgun (WGS) entry which is preliminary data.</text>
</comment>
<evidence type="ECO:0000313" key="3">
    <source>
        <dbReference type="EMBL" id="KAF0729394.1"/>
    </source>
</evidence>
<protein>
    <recommendedName>
        <fullName evidence="5">BZIP domain-containing protein</fullName>
    </recommendedName>
</protein>
<dbReference type="AlphaFoldDB" id="A0A6G0WPV5"/>
<organism evidence="3 4">
    <name type="scientific">Aphanomyces euteiches</name>
    <dbReference type="NCBI Taxonomy" id="100861"/>
    <lineage>
        <taxon>Eukaryota</taxon>
        <taxon>Sar</taxon>
        <taxon>Stramenopiles</taxon>
        <taxon>Oomycota</taxon>
        <taxon>Saprolegniomycetes</taxon>
        <taxon>Saprolegniales</taxon>
        <taxon>Verrucalvaceae</taxon>
        <taxon>Aphanomyces</taxon>
    </lineage>
</organism>
<name>A0A6G0WPV5_9STRA</name>
<proteinExistence type="predicted"/>
<accession>A0A6G0WPV5</accession>
<feature type="region of interest" description="Disordered" evidence="2">
    <location>
        <begin position="1"/>
        <end position="30"/>
    </location>
</feature>
<feature type="compositionally biased region" description="Polar residues" evidence="2">
    <location>
        <begin position="1"/>
        <end position="10"/>
    </location>
</feature>
<keyword evidence="4" id="KW-1185">Reference proteome</keyword>
<evidence type="ECO:0000256" key="1">
    <source>
        <dbReference type="SAM" id="Coils"/>
    </source>
</evidence>
<evidence type="ECO:0000256" key="2">
    <source>
        <dbReference type="SAM" id="MobiDB-lite"/>
    </source>
</evidence>
<dbReference type="EMBL" id="VJMJ01000164">
    <property type="protein sequence ID" value="KAF0729394.1"/>
    <property type="molecule type" value="Genomic_DNA"/>
</dbReference>
<sequence>MFSKATTQDANEQRKRGMESPPLQSLEETNRLAETIRKRKYRAAKRNEAIQLEVQVRRLEAYLARLQSLQQARQLARIKAENACLRSKTDQYRCLLQLLSDWTQLNHYPQKALSNKPTFIETTLLAHPITRRQGIQWLSERVYNQACLVLPLNHPYRGQIDDAFALDVHLSDDIDEEGTTIAALETHYQFTACTDYYSAARVHWDTILGEMSAISRELIDQVDDRFMYCHHRNRRIGTHILSVTGFFKEKNRVVITNCFKAKDEVFPLANDVLRPYGFAWTVYEAMTPDITLVHNLSMQYTPVTSNGEVIPLEMIGRLFGRSSDGIQHRETYIAQIQTAAEAAFIDTHKAIVRDMTARMEKTSPLNG</sequence>
<feature type="coiled-coil region" evidence="1">
    <location>
        <begin position="49"/>
        <end position="79"/>
    </location>
</feature>